<dbReference type="EMBL" id="ML977498">
    <property type="protein sequence ID" value="KAF2134105.1"/>
    <property type="molecule type" value="Genomic_DNA"/>
</dbReference>
<dbReference type="RefSeq" id="XP_033528492.1">
    <property type="nucleotide sequence ID" value="XM_033663145.1"/>
</dbReference>
<dbReference type="InterPro" id="IPR000182">
    <property type="entry name" value="GNAT_dom"/>
</dbReference>
<feature type="domain" description="N-acetyltransferase" evidence="1">
    <location>
        <begin position="34"/>
        <end position="212"/>
    </location>
</feature>
<keyword evidence="3" id="KW-1185">Reference proteome</keyword>
<dbReference type="GeneID" id="54403577"/>
<sequence length="216" mass="24880">MGLEVHRLDESDFPDFVRIQMSAFASGTGMTSLLTPSPLPSDYIQKLIDKHLKAWREEPDVHYLKVIDKNLDGKMIAGAKWRINKKERTEEQIQSMLPVPGPEDEGRPVMVAFMGFLSRVRREFMGTKPFCFLQILVTDPEHHRRGAGAMLIEWGTEKADDAQLPSFLEATRMGRPLYERMGFEKRYEEVFDLSQYGVKGEDSSTVMIREPLFYVM</sequence>
<dbReference type="InterPro" id="IPR052523">
    <property type="entry name" value="Trichothecene_AcTrans"/>
</dbReference>
<accession>A0A6A6AT05</accession>
<reference evidence="2" key="1">
    <citation type="journal article" date="2020" name="Stud. Mycol.">
        <title>101 Dothideomycetes genomes: a test case for predicting lifestyles and emergence of pathogens.</title>
        <authorList>
            <person name="Haridas S."/>
            <person name="Albert R."/>
            <person name="Binder M."/>
            <person name="Bloem J."/>
            <person name="Labutti K."/>
            <person name="Salamov A."/>
            <person name="Andreopoulos B."/>
            <person name="Baker S."/>
            <person name="Barry K."/>
            <person name="Bills G."/>
            <person name="Bluhm B."/>
            <person name="Cannon C."/>
            <person name="Castanera R."/>
            <person name="Culley D."/>
            <person name="Daum C."/>
            <person name="Ezra D."/>
            <person name="Gonzalez J."/>
            <person name="Henrissat B."/>
            <person name="Kuo A."/>
            <person name="Liang C."/>
            <person name="Lipzen A."/>
            <person name="Lutzoni F."/>
            <person name="Magnuson J."/>
            <person name="Mondo S."/>
            <person name="Nolan M."/>
            <person name="Ohm R."/>
            <person name="Pangilinan J."/>
            <person name="Park H.-J."/>
            <person name="Ramirez L."/>
            <person name="Alfaro M."/>
            <person name="Sun H."/>
            <person name="Tritt A."/>
            <person name="Yoshinaga Y."/>
            <person name="Zwiers L.-H."/>
            <person name="Turgeon B."/>
            <person name="Goodwin S."/>
            <person name="Spatafora J."/>
            <person name="Crous P."/>
            <person name="Grigoriev I."/>
        </authorList>
    </citation>
    <scope>NUCLEOTIDE SEQUENCE</scope>
    <source>
        <strain evidence="2">CBS 119687</strain>
    </source>
</reference>
<proteinExistence type="predicted"/>
<dbReference type="SUPFAM" id="SSF55729">
    <property type="entry name" value="Acyl-CoA N-acyltransferases (Nat)"/>
    <property type="match status" value="1"/>
</dbReference>
<dbReference type="PANTHER" id="PTHR42791">
    <property type="entry name" value="GNAT FAMILY ACETYLTRANSFERASE"/>
    <property type="match status" value="1"/>
</dbReference>
<gene>
    <name evidence="2" type="ORF">P153DRAFT_281459</name>
</gene>
<dbReference type="AlphaFoldDB" id="A0A6A6AT05"/>
<name>A0A6A6AT05_9PLEO</name>
<evidence type="ECO:0000313" key="2">
    <source>
        <dbReference type="EMBL" id="KAF2134105.1"/>
    </source>
</evidence>
<evidence type="ECO:0000259" key="1">
    <source>
        <dbReference type="PROSITE" id="PS51186"/>
    </source>
</evidence>
<dbReference type="PANTHER" id="PTHR42791:SF14">
    <property type="entry name" value="N-ACETYLTRANSFERASE DOMAIN-CONTAINING PROTEIN"/>
    <property type="match status" value="1"/>
</dbReference>
<dbReference type="Gene3D" id="3.40.630.30">
    <property type="match status" value="1"/>
</dbReference>
<dbReference type="Proteomes" id="UP000799771">
    <property type="component" value="Unassembled WGS sequence"/>
</dbReference>
<dbReference type="InterPro" id="IPR016181">
    <property type="entry name" value="Acyl_CoA_acyltransferase"/>
</dbReference>
<organism evidence="2 3">
    <name type="scientific">Dothidotthia symphoricarpi CBS 119687</name>
    <dbReference type="NCBI Taxonomy" id="1392245"/>
    <lineage>
        <taxon>Eukaryota</taxon>
        <taxon>Fungi</taxon>
        <taxon>Dikarya</taxon>
        <taxon>Ascomycota</taxon>
        <taxon>Pezizomycotina</taxon>
        <taxon>Dothideomycetes</taxon>
        <taxon>Pleosporomycetidae</taxon>
        <taxon>Pleosporales</taxon>
        <taxon>Dothidotthiaceae</taxon>
        <taxon>Dothidotthia</taxon>
    </lineage>
</organism>
<dbReference type="PROSITE" id="PS51186">
    <property type="entry name" value="GNAT"/>
    <property type="match status" value="1"/>
</dbReference>
<dbReference type="OrthoDB" id="2115692at2759"/>
<dbReference type="CDD" id="cd04301">
    <property type="entry name" value="NAT_SF"/>
    <property type="match status" value="1"/>
</dbReference>
<dbReference type="GO" id="GO:0016747">
    <property type="term" value="F:acyltransferase activity, transferring groups other than amino-acyl groups"/>
    <property type="evidence" value="ECO:0007669"/>
    <property type="project" value="InterPro"/>
</dbReference>
<dbReference type="Pfam" id="PF13508">
    <property type="entry name" value="Acetyltransf_7"/>
    <property type="match status" value="1"/>
</dbReference>
<evidence type="ECO:0000313" key="3">
    <source>
        <dbReference type="Proteomes" id="UP000799771"/>
    </source>
</evidence>
<protein>
    <recommendedName>
        <fullName evidence="1">N-acetyltransferase domain-containing protein</fullName>
    </recommendedName>
</protein>